<feature type="compositionally biased region" description="Basic and acidic residues" evidence="8">
    <location>
        <begin position="7"/>
        <end position="22"/>
    </location>
</feature>
<feature type="transmembrane region" description="Helical" evidence="9">
    <location>
        <begin position="81"/>
        <end position="98"/>
    </location>
</feature>
<feature type="transmembrane region" description="Helical" evidence="9">
    <location>
        <begin position="118"/>
        <end position="137"/>
    </location>
</feature>
<dbReference type="Proteomes" id="UP000799302">
    <property type="component" value="Unassembled WGS sequence"/>
</dbReference>
<name>A0A6A6U3C2_9PEZI</name>
<dbReference type="GO" id="GO:0000319">
    <property type="term" value="F:sulfite transmembrane transporter activity"/>
    <property type="evidence" value="ECO:0007669"/>
    <property type="project" value="TreeGrafter"/>
</dbReference>
<feature type="transmembrane region" description="Helical" evidence="9">
    <location>
        <begin position="236"/>
        <end position="254"/>
    </location>
</feature>
<dbReference type="AlphaFoldDB" id="A0A6A6U3C2"/>
<dbReference type="InterPro" id="IPR004695">
    <property type="entry name" value="SLAC1/Mae1/Ssu1/TehA"/>
</dbReference>
<dbReference type="PANTHER" id="PTHR31686">
    <property type="match status" value="1"/>
</dbReference>
<feature type="transmembrane region" description="Helical" evidence="9">
    <location>
        <begin position="378"/>
        <end position="402"/>
    </location>
</feature>
<dbReference type="OrthoDB" id="2901184at2759"/>
<sequence>MAPRSETSSKAEDIERFSKENPQDEPDIESISTPQPSRLSSAIQTFSPNWYAICMNTGLLGTLLHQFPYKFHGSDTISTCFWVLNIALFILFTTIQIIRHILFPKAALRQTLATMDELCFWGCVPIALVTIIAQTALNGSNTSSWGEKAQHNFTVLAFVLWWIDVAIMLVVAWVAYYLIAKRRMAADIPIPSFIFLPAVGTTTVGLVGGIIANYSYGASARLAVPVVLVSYLLEGFGWWLAILIYPVFLGELWSKGLPIPFRMPTLMMLVGPAGQTAAALNVLSSAAIKHFGNYDKGTFLTVESAKTLQGGSMGLALLFLGFDIFWAIFVIVALAEAGWKKQLKLGMPWWSTIFPIGTMNTTFLVMGQELDSPTFRVLATGLYLILLIDYLCCWVMTGYLVYKGQLLDGRQQLRKKD</sequence>
<evidence type="ECO:0000313" key="11">
    <source>
        <dbReference type="Proteomes" id="UP000799302"/>
    </source>
</evidence>
<evidence type="ECO:0000256" key="5">
    <source>
        <dbReference type="ARBA" id="ARBA00022692"/>
    </source>
</evidence>
<dbReference type="Pfam" id="PF03595">
    <property type="entry name" value="SLAC1"/>
    <property type="match status" value="1"/>
</dbReference>
<keyword evidence="5 9" id="KW-0812">Transmembrane</keyword>
<keyword evidence="4" id="KW-1003">Cell membrane</keyword>
<feature type="transmembrane region" description="Helical" evidence="9">
    <location>
        <begin position="157"/>
        <end position="180"/>
    </location>
</feature>
<feature type="transmembrane region" description="Helical" evidence="9">
    <location>
        <begin position="266"/>
        <end position="288"/>
    </location>
</feature>
<evidence type="ECO:0000256" key="3">
    <source>
        <dbReference type="ARBA" id="ARBA00022448"/>
    </source>
</evidence>
<evidence type="ECO:0000256" key="6">
    <source>
        <dbReference type="ARBA" id="ARBA00022989"/>
    </source>
</evidence>
<dbReference type="Gene3D" id="1.50.10.150">
    <property type="entry name" value="Voltage-dependent anion channel"/>
    <property type="match status" value="1"/>
</dbReference>
<keyword evidence="3" id="KW-0813">Transport</keyword>
<feature type="transmembrane region" description="Helical" evidence="9">
    <location>
        <begin position="192"/>
        <end position="216"/>
    </location>
</feature>
<feature type="transmembrane region" description="Helical" evidence="9">
    <location>
        <begin position="347"/>
        <end position="366"/>
    </location>
</feature>
<reference evidence="10" key="1">
    <citation type="journal article" date="2020" name="Stud. Mycol.">
        <title>101 Dothideomycetes genomes: a test case for predicting lifestyles and emergence of pathogens.</title>
        <authorList>
            <person name="Haridas S."/>
            <person name="Albert R."/>
            <person name="Binder M."/>
            <person name="Bloem J."/>
            <person name="Labutti K."/>
            <person name="Salamov A."/>
            <person name="Andreopoulos B."/>
            <person name="Baker S."/>
            <person name="Barry K."/>
            <person name="Bills G."/>
            <person name="Bluhm B."/>
            <person name="Cannon C."/>
            <person name="Castanera R."/>
            <person name="Culley D."/>
            <person name="Daum C."/>
            <person name="Ezra D."/>
            <person name="Gonzalez J."/>
            <person name="Henrissat B."/>
            <person name="Kuo A."/>
            <person name="Liang C."/>
            <person name="Lipzen A."/>
            <person name="Lutzoni F."/>
            <person name="Magnuson J."/>
            <person name="Mondo S."/>
            <person name="Nolan M."/>
            <person name="Ohm R."/>
            <person name="Pangilinan J."/>
            <person name="Park H.-J."/>
            <person name="Ramirez L."/>
            <person name="Alfaro M."/>
            <person name="Sun H."/>
            <person name="Tritt A."/>
            <person name="Yoshinaga Y."/>
            <person name="Zwiers L.-H."/>
            <person name="Turgeon B."/>
            <person name="Goodwin S."/>
            <person name="Spatafora J."/>
            <person name="Crous P."/>
            <person name="Grigoriev I."/>
        </authorList>
    </citation>
    <scope>NUCLEOTIDE SEQUENCE</scope>
    <source>
        <strain evidence="10">CBS 115976</strain>
    </source>
</reference>
<accession>A0A6A6U3C2</accession>
<evidence type="ECO:0000256" key="7">
    <source>
        <dbReference type="ARBA" id="ARBA00023136"/>
    </source>
</evidence>
<comment type="similarity">
    <text evidence="2">Belongs to the tellurite-resistance/dicarboxylate transporter (TDT) family.</text>
</comment>
<evidence type="ECO:0008006" key="12">
    <source>
        <dbReference type="Google" id="ProtNLM"/>
    </source>
</evidence>
<evidence type="ECO:0000256" key="2">
    <source>
        <dbReference type="ARBA" id="ARBA00008566"/>
    </source>
</evidence>
<dbReference type="PANTHER" id="PTHR31686:SF3">
    <property type="entry name" value="ACID TRANSPORT PROTEIN, PUTATIVE (AFU_ORTHOLOGUE AFUA_4G09410)-RELATED"/>
    <property type="match status" value="1"/>
</dbReference>
<evidence type="ECO:0000256" key="1">
    <source>
        <dbReference type="ARBA" id="ARBA00004651"/>
    </source>
</evidence>
<dbReference type="InterPro" id="IPR038665">
    <property type="entry name" value="Voltage-dep_anion_channel_sf"/>
</dbReference>
<protein>
    <recommendedName>
        <fullName evidence="12">C4-dicarboxylate transporter/malic acid transport protein</fullName>
    </recommendedName>
</protein>
<dbReference type="InterPro" id="IPR051629">
    <property type="entry name" value="Sulfite_efflux_TDT"/>
</dbReference>
<keyword evidence="11" id="KW-1185">Reference proteome</keyword>
<evidence type="ECO:0000256" key="4">
    <source>
        <dbReference type="ARBA" id="ARBA00022475"/>
    </source>
</evidence>
<gene>
    <name evidence="10" type="ORF">BT63DRAFT_482177</name>
</gene>
<evidence type="ECO:0000313" key="10">
    <source>
        <dbReference type="EMBL" id="KAF2666420.1"/>
    </source>
</evidence>
<keyword evidence="6 9" id="KW-1133">Transmembrane helix</keyword>
<evidence type="ECO:0000256" key="8">
    <source>
        <dbReference type="SAM" id="MobiDB-lite"/>
    </source>
</evidence>
<evidence type="ECO:0000256" key="9">
    <source>
        <dbReference type="SAM" id="Phobius"/>
    </source>
</evidence>
<comment type="subcellular location">
    <subcellularLocation>
        <location evidence="1">Cell membrane</location>
        <topology evidence="1">Multi-pass membrane protein</topology>
    </subcellularLocation>
</comment>
<feature type="transmembrane region" description="Helical" evidence="9">
    <location>
        <begin position="50"/>
        <end position="69"/>
    </location>
</feature>
<feature type="region of interest" description="Disordered" evidence="8">
    <location>
        <begin position="1"/>
        <end position="36"/>
    </location>
</feature>
<dbReference type="EMBL" id="MU004239">
    <property type="protein sequence ID" value="KAF2666420.1"/>
    <property type="molecule type" value="Genomic_DNA"/>
</dbReference>
<dbReference type="GO" id="GO:0005886">
    <property type="term" value="C:plasma membrane"/>
    <property type="evidence" value="ECO:0007669"/>
    <property type="project" value="UniProtKB-SubCell"/>
</dbReference>
<keyword evidence="7 9" id="KW-0472">Membrane</keyword>
<proteinExistence type="inferred from homology"/>
<feature type="transmembrane region" description="Helical" evidence="9">
    <location>
        <begin position="308"/>
        <end position="335"/>
    </location>
</feature>
<organism evidence="10 11">
    <name type="scientific">Microthyrium microscopicum</name>
    <dbReference type="NCBI Taxonomy" id="703497"/>
    <lineage>
        <taxon>Eukaryota</taxon>
        <taxon>Fungi</taxon>
        <taxon>Dikarya</taxon>
        <taxon>Ascomycota</taxon>
        <taxon>Pezizomycotina</taxon>
        <taxon>Dothideomycetes</taxon>
        <taxon>Dothideomycetes incertae sedis</taxon>
        <taxon>Microthyriales</taxon>
        <taxon>Microthyriaceae</taxon>
        <taxon>Microthyrium</taxon>
    </lineage>
</organism>